<reference evidence="2 3" key="1">
    <citation type="journal article" date="2017" name="Genome Biol.">
        <title>New reference genome sequences of hot pepper reveal the massive evolution of plant disease-resistance genes by retroduplication.</title>
        <authorList>
            <person name="Kim S."/>
            <person name="Park J."/>
            <person name="Yeom S.I."/>
            <person name="Kim Y.M."/>
            <person name="Seo E."/>
            <person name="Kim K.T."/>
            <person name="Kim M.S."/>
            <person name="Lee J.M."/>
            <person name="Cheong K."/>
            <person name="Shin H.S."/>
            <person name="Kim S.B."/>
            <person name="Han K."/>
            <person name="Lee J."/>
            <person name="Park M."/>
            <person name="Lee H.A."/>
            <person name="Lee H.Y."/>
            <person name="Lee Y."/>
            <person name="Oh S."/>
            <person name="Lee J.H."/>
            <person name="Choi E."/>
            <person name="Choi E."/>
            <person name="Lee S.E."/>
            <person name="Jeon J."/>
            <person name="Kim H."/>
            <person name="Choi G."/>
            <person name="Song H."/>
            <person name="Lee J."/>
            <person name="Lee S.C."/>
            <person name="Kwon J.K."/>
            <person name="Lee H.Y."/>
            <person name="Koo N."/>
            <person name="Hong Y."/>
            <person name="Kim R.W."/>
            <person name="Kang W.H."/>
            <person name="Huh J.H."/>
            <person name="Kang B.C."/>
            <person name="Yang T.J."/>
            <person name="Lee Y.H."/>
            <person name="Bennetzen J.L."/>
            <person name="Choi D."/>
        </authorList>
    </citation>
    <scope>NUCLEOTIDE SEQUENCE [LARGE SCALE GENOMIC DNA]</scope>
    <source>
        <strain evidence="3">cv. PBC81</strain>
    </source>
</reference>
<reference evidence="3" key="2">
    <citation type="journal article" date="2017" name="J. Anim. Genet.">
        <title>Multiple reference genome sequences of hot pepper reveal the massive evolution of plant disease resistance genes by retroduplication.</title>
        <authorList>
            <person name="Kim S."/>
            <person name="Park J."/>
            <person name="Yeom S.-I."/>
            <person name="Kim Y.-M."/>
            <person name="Seo E."/>
            <person name="Kim K.-T."/>
            <person name="Kim M.-S."/>
            <person name="Lee J.M."/>
            <person name="Cheong K."/>
            <person name="Shin H.-S."/>
            <person name="Kim S.-B."/>
            <person name="Han K."/>
            <person name="Lee J."/>
            <person name="Park M."/>
            <person name="Lee H.-A."/>
            <person name="Lee H.-Y."/>
            <person name="Lee Y."/>
            <person name="Oh S."/>
            <person name="Lee J.H."/>
            <person name="Choi E."/>
            <person name="Choi E."/>
            <person name="Lee S.E."/>
            <person name="Jeon J."/>
            <person name="Kim H."/>
            <person name="Choi G."/>
            <person name="Song H."/>
            <person name="Lee J."/>
            <person name="Lee S.-C."/>
            <person name="Kwon J.-K."/>
            <person name="Lee H.-Y."/>
            <person name="Koo N."/>
            <person name="Hong Y."/>
            <person name="Kim R.W."/>
            <person name="Kang W.-H."/>
            <person name="Huh J.H."/>
            <person name="Kang B.-C."/>
            <person name="Yang T.-J."/>
            <person name="Lee Y.-H."/>
            <person name="Bennetzen J.L."/>
            <person name="Choi D."/>
        </authorList>
    </citation>
    <scope>NUCLEOTIDE SEQUENCE [LARGE SCALE GENOMIC DNA]</scope>
    <source>
        <strain evidence="3">cv. PBC81</strain>
    </source>
</reference>
<evidence type="ECO:0008006" key="4">
    <source>
        <dbReference type="Google" id="ProtNLM"/>
    </source>
</evidence>
<dbReference type="AlphaFoldDB" id="A0A2G2WL86"/>
<organism evidence="2 3">
    <name type="scientific">Capsicum baccatum</name>
    <name type="common">Peruvian pepper</name>
    <dbReference type="NCBI Taxonomy" id="33114"/>
    <lineage>
        <taxon>Eukaryota</taxon>
        <taxon>Viridiplantae</taxon>
        <taxon>Streptophyta</taxon>
        <taxon>Embryophyta</taxon>
        <taxon>Tracheophyta</taxon>
        <taxon>Spermatophyta</taxon>
        <taxon>Magnoliopsida</taxon>
        <taxon>eudicotyledons</taxon>
        <taxon>Gunneridae</taxon>
        <taxon>Pentapetalae</taxon>
        <taxon>asterids</taxon>
        <taxon>lamiids</taxon>
        <taxon>Solanales</taxon>
        <taxon>Solanaceae</taxon>
        <taxon>Solanoideae</taxon>
        <taxon>Capsiceae</taxon>
        <taxon>Capsicum</taxon>
    </lineage>
</organism>
<proteinExistence type="predicted"/>
<comment type="caution">
    <text evidence="2">The sequence shown here is derived from an EMBL/GenBank/DDBJ whole genome shotgun (WGS) entry which is preliminary data.</text>
</comment>
<sequence>MSFNSIQHQEQPQAGGPSQEAAAEPVETGAKPERANQGTQTVKQQPVIHSVNHMVEATKGSIMNSKVPNLKVEAVCLNSGPAFDDCEEYEYGEDCSVVEHDNEVHEKDSKKESPQPTLGLKFGSSDEAYDFYNMYGKE</sequence>
<dbReference type="EMBL" id="MLFT02000006">
    <property type="protein sequence ID" value="PHT45992.1"/>
    <property type="molecule type" value="Genomic_DNA"/>
</dbReference>
<protein>
    <recommendedName>
        <fullName evidence="4">Protein FAR1-RELATED SEQUENCE</fullName>
    </recommendedName>
</protein>
<evidence type="ECO:0000313" key="3">
    <source>
        <dbReference type="Proteomes" id="UP000224567"/>
    </source>
</evidence>
<feature type="compositionally biased region" description="Polar residues" evidence="1">
    <location>
        <begin position="1"/>
        <end position="12"/>
    </location>
</feature>
<feature type="region of interest" description="Disordered" evidence="1">
    <location>
        <begin position="1"/>
        <end position="49"/>
    </location>
</feature>
<name>A0A2G2WL86_CAPBA</name>
<feature type="compositionally biased region" description="Basic and acidic residues" evidence="1">
    <location>
        <begin position="102"/>
        <end position="113"/>
    </location>
</feature>
<accession>A0A2G2WL86</accession>
<keyword evidence="3" id="KW-1185">Reference proteome</keyword>
<feature type="region of interest" description="Disordered" evidence="1">
    <location>
        <begin position="102"/>
        <end position="122"/>
    </location>
</feature>
<gene>
    <name evidence="2" type="ORF">CQW23_15150</name>
</gene>
<dbReference type="STRING" id="33114.A0A2G2WL86"/>
<evidence type="ECO:0000256" key="1">
    <source>
        <dbReference type="SAM" id="MobiDB-lite"/>
    </source>
</evidence>
<dbReference type="Proteomes" id="UP000224567">
    <property type="component" value="Unassembled WGS sequence"/>
</dbReference>
<evidence type="ECO:0000313" key="2">
    <source>
        <dbReference type="EMBL" id="PHT45992.1"/>
    </source>
</evidence>
<dbReference type="OrthoDB" id="1845384at2759"/>